<evidence type="ECO:0000256" key="2">
    <source>
        <dbReference type="ARBA" id="ARBA00022723"/>
    </source>
</evidence>
<keyword evidence="7" id="KW-1185">Reference proteome</keyword>
<feature type="binding site" evidence="4">
    <location>
        <position position="111"/>
    </location>
    <ligand>
        <name>Fe cation</name>
        <dbReference type="ChEBI" id="CHEBI:24875"/>
        <note>catalytic</note>
    </ligand>
</feature>
<feature type="binding site" evidence="4">
    <location>
        <position position="166"/>
    </location>
    <ligand>
        <name>Fe cation</name>
        <dbReference type="ChEBI" id="CHEBI:24875"/>
        <note>catalytic</note>
    </ligand>
</feature>
<reference evidence="6 7" key="1">
    <citation type="journal article" date="2012" name="Genome Biol.">
        <title>The genome of the polar eukaryotic microalga coccomyxa subellipsoidea reveals traits of cold adaptation.</title>
        <authorList>
            <person name="Blanc G."/>
            <person name="Agarkova I."/>
            <person name="Grimwood J."/>
            <person name="Kuo A."/>
            <person name="Brueggeman A."/>
            <person name="Dunigan D."/>
            <person name="Gurnon J."/>
            <person name="Ladunga I."/>
            <person name="Lindquist E."/>
            <person name="Lucas S."/>
            <person name="Pangilinan J."/>
            <person name="Proschold T."/>
            <person name="Salamov A."/>
            <person name="Schmutz J."/>
            <person name="Weeks D."/>
            <person name="Yamada T."/>
            <person name="Claverie J.M."/>
            <person name="Grigoriev I."/>
            <person name="Van Etten J."/>
            <person name="Lomsadze A."/>
            <person name="Borodovsky M."/>
        </authorList>
    </citation>
    <scope>NUCLEOTIDE SEQUENCE [LARGE SCALE GENOMIC DNA]</scope>
    <source>
        <strain evidence="6 7">C-169</strain>
    </source>
</reference>
<evidence type="ECO:0000256" key="1">
    <source>
        <dbReference type="ARBA" id="ARBA00006787"/>
    </source>
</evidence>
<dbReference type="PANTHER" id="PTHR10543:SF138">
    <property type="entry name" value="CAROTENOID OXYGENASE"/>
    <property type="match status" value="1"/>
</dbReference>
<dbReference type="AlphaFoldDB" id="I0YUS4"/>
<dbReference type="EMBL" id="AGSI01000010">
    <property type="protein sequence ID" value="EIE22143.1"/>
    <property type="molecule type" value="Genomic_DNA"/>
</dbReference>
<dbReference type="KEGG" id="csl:COCSUDRAFT_16838"/>
<dbReference type="PANTHER" id="PTHR10543">
    <property type="entry name" value="BETA-CAROTENE DIOXYGENASE"/>
    <property type="match status" value="1"/>
</dbReference>
<gene>
    <name evidence="6" type="ORF">COCSUDRAFT_16838</name>
</gene>
<evidence type="ECO:0000256" key="4">
    <source>
        <dbReference type="PIRSR" id="PIRSR604294-1"/>
    </source>
</evidence>
<feature type="binding site" evidence="4">
    <location>
        <position position="247"/>
    </location>
    <ligand>
        <name>Fe cation</name>
        <dbReference type="ChEBI" id="CHEBI:24875"/>
        <note>catalytic</note>
    </ligand>
</feature>
<dbReference type="GO" id="GO:0046872">
    <property type="term" value="F:metal ion binding"/>
    <property type="evidence" value="ECO:0007669"/>
    <property type="project" value="UniProtKB-KW"/>
</dbReference>
<dbReference type="eggNOG" id="KOG1285">
    <property type="taxonomic scope" value="Eukaryota"/>
</dbReference>
<accession>I0YUS4</accession>
<feature type="region of interest" description="Disordered" evidence="5">
    <location>
        <begin position="407"/>
        <end position="429"/>
    </location>
</feature>
<name>I0YUS4_COCSC</name>
<evidence type="ECO:0000256" key="5">
    <source>
        <dbReference type="SAM" id="MobiDB-lite"/>
    </source>
</evidence>
<feature type="compositionally biased region" description="Basic and acidic residues" evidence="5">
    <location>
        <begin position="412"/>
        <end position="429"/>
    </location>
</feature>
<dbReference type="GO" id="GO:0016121">
    <property type="term" value="P:carotene catabolic process"/>
    <property type="evidence" value="ECO:0007669"/>
    <property type="project" value="TreeGrafter"/>
</dbReference>
<comment type="cofactor">
    <cofactor evidence="4">
        <name>Fe(2+)</name>
        <dbReference type="ChEBI" id="CHEBI:29033"/>
    </cofactor>
    <text evidence="4">Binds 1 Fe(2+) ion per subunit.</text>
</comment>
<sequence>MKYEDASIDLQVCSWAFKAGRCFFRSRYVRTEAFMAEQEAGRMLFRGAFSVGNPSGGRFFNPLDLRIKSIANTNVVHWGGRTLALHEVMTPKTLGPTSAPSGKAALSSASHARLCREDDGSRRLIGSTFAEGLTKGTLTFLEYGEDLQVLFKTTAELPGAGFGFFHDMLVTDHYYIALENPMRLDLSKMATQYALGRACLAECLKYDPAKRTKIHLIPRPGRSGCHCAAGKAGKRVTLETEPLFCFHHVNAFEEPGSERVMMDCLAMSGGVDFGADFGNLSAEFFQRALWRTALTRLTLDPAGGRVGVSRIAEQQSMEMPSLAPACSGRPYRYAYVTSSRFVGPRGWGPPQVMYPFVNTPTVFVSLFCFTDAVPARRQGADESAIGSSGRLERWSPGRDSFAQEAIFVPRTGRGDSSDDKGNDVDDRRSEDEGWLLAPVFRSASMTTDLVILDAADVAAGPVATIHLPHHIPIGKSLKTLPYSNWHP</sequence>
<proteinExistence type="inferred from homology"/>
<dbReference type="GO" id="GO:0010436">
    <property type="term" value="F:carotenoid dioxygenase activity"/>
    <property type="evidence" value="ECO:0007669"/>
    <property type="project" value="TreeGrafter"/>
</dbReference>
<protein>
    <submittedName>
        <fullName evidence="6">Carotenoid oxygenase</fullName>
    </submittedName>
</protein>
<dbReference type="RefSeq" id="XP_005646687.1">
    <property type="nucleotide sequence ID" value="XM_005646630.1"/>
</dbReference>
<organism evidence="6 7">
    <name type="scientific">Coccomyxa subellipsoidea (strain C-169)</name>
    <name type="common">Green microalga</name>
    <dbReference type="NCBI Taxonomy" id="574566"/>
    <lineage>
        <taxon>Eukaryota</taxon>
        <taxon>Viridiplantae</taxon>
        <taxon>Chlorophyta</taxon>
        <taxon>core chlorophytes</taxon>
        <taxon>Trebouxiophyceae</taxon>
        <taxon>Trebouxiophyceae incertae sedis</taxon>
        <taxon>Coccomyxaceae</taxon>
        <taxon>Coccomyxa</taxon>
        <taxon>Coccomyxa subellipsoidea</taxon>
    </lineage>
</organism>
<evidence type="ECO:0000256" key="3">
    <source>
        <dbReference type="ARBA" id="ARBA00023004"/>
    </source>
</evidence>
<dbReference type="Proteomes" id="UP000007264">
    <property type="component" value="Unassembled WGS sequence"/>
</dbReference>
<dbReference type="GeneID" id="17040129"/>
<keyword evidence="3 4" id="KW-0408">Iron</keyword>
<comment type="similarity">
    <text evidence="1">Belongs to the carotenoid oxygenase family.</text>
</comment>
<dbReference type="OrthoDB" id="1069523at2759"/>
<evidence type="ECO:0000313" key="7">
    <source>
        <dbReference type="Proteomes" id="UP000007264"/>
    </source>
</evidence>
<comment type="caution">
    <text evidence="6">The sequence shown here is derived from an EMBL/GenBank/DDBJ whole genome shotgun (WGS) entry which is preliminary data.</text>
</comment>
<dbReference type="Pfam" id="PF03055">
    <property type="entry name" value="RPE65"/>
    <property type="match status" value="1"/>
</dbReference>
<keyword evidence="2 4" id="KW-0479">Metal-binding</keyword>
<evidence type="ECO:0000313" key="6">
    <source>
        <dbReference type="EMBL" id="EIE22143.1"/>
    </source>
</evidence>
<dbReference type="InterPro" id="IPR004294">
    <property type="entry name" value="Carotenoid_Oase"/>
</dbReference>